<evidence type="ECO:0000313" key="6">
    <source>
        <dbReference type="EMBL" id="GGD04159.1"/>
    </source>
</evidence>
<dbReference type="Pfam" id="PF01625">
    <property type="entry name" value="PMSR"/>
    <property type="match status" value="1"/>
</dbReference>
<dbReference type="Gene3D" id="3.30.1060.10">
    <property type="entry name" value="Peptide methionine sulphoxide reductase MsrA"/>
    <property type="match status" value="1"/>
</dbReference>
<dbReference type="HAMAP" id="MF_01401">
    <property type="entry name" value="MsrA"/>
    <property type="match status" value="1"/>
</dbReference>
<name>A0A916XSK1_9HYPH</name>
<comment type="catalytic activity">
    <reaction evidence="2 4">
        <text>L-methionyl-[protein] + [thioredoxin]-disulfide + H2O = L-methionyl-(S)-S-oxide-[protein] + [thioredoxin]-dithiol</text>
        <dbReference type="Rhea" id="RHEA:14217"/>
        <dbReference type="Rhea" id="RHEA-COMP:10698"/>
        <dbReference type="Rhea" id="RHEA-COMP:10700"/>
        <dbReference type="Rhea" id="RHEA-COMP:12313"/>
        <dbReference type="Rhea" id="RHEA-COMP:12315"/>
        <dbReference type="ChEBI" id="CHEBI:15377"/>
        <dbReference type="ChEBI" id="CHEBI:16044"/>
        <dbReference type="ChEBI" id="CHEBI:29950"/>
        <dbReference type="ChEBI" id="CHEBI:44120"/>
        <dbReference type="ChEBI" id="CHEBI:50058"/>
        <dbReference type="EC" id="1.8.4.11"/>
    </reaction>
</comment>
<comment type="similarity">
    <text evidence="4">Belongs to the MsrA Met sulfoxide reductase family.</text>
</comment>
<evidence type="ECO:0000256" key="3">
    <source>
        <dbReference type="ARBA" id="ARBA00048782"/>
    </source>
</evidence>
<organism evidence="6 7">
    <name type="scientific">Aureimonas glaciei</name>
    <dbReference type="NCBI Taxonomy" id="1776957"/>
    <lineage>
        <taxon>Bacteria</taxon>
        <taxon>Pseudomonadati</taxon>
        <taxon>Pseudomonadota</taxon>
        <taxon>Alphaproteobacteria</taxon>
        <taxon>Hyphomicrobiales</taxon>
        <taxon>Aurantimonadaceae</taxon>
        <taxon>Aureimonas</taxon>
    </lineage>
</organism>
<dbReference type="SUPFAM" id="SSF55068">
    <property type="entry name" value="Peptide methionine sulfoxide reductase"/>
    <property type="match status" value="1"/>
</dbReference>
<evidence type="ECO:0000259" key="5">
    <source>
        <dbReference type="Pfam" id="PF01625"/>
    </source>
</evidence>
<feature type="active site" evidence="4">
    <location>
        <position position="68"/>
    </location>
</feature>
<keyword evidence="7" id="KW-1185">Reference proteome</keyword>
<comment type="function">
    <text evidence="4">Has an important function as a repair enzyme for proteins that have been inactivated by oxidation. Catalyzes the reversible oxidation-reduction of methionine sulfoxide in proteins to methionine.</text>
</comment>
<evidence type="ECO:0000256" key="4">
    <source>
        <dbReference type="HAMAP-Rule" id="MF_01401"/>
    </source>
</evidence>
<dbReference type="NCBIfam" id="TIGR00401">
    <property type="entry name" value="msrA"/>
    <property type="match status" value="1"/>
</dbReference>
<dbReference type="Proteomes" id="UP000613160">
    <property type="component" value="Unassembled WGS sequence"/>
</dbReference>
<dbReference type="AlphaFoldDB" id="A0A916XSK1"/>
<sequence>MPSTPARRSRPFRLAASIGLATLVLAGGATLASRLPAQAAEAAFIIPAPTLDAKGGTGTETAILAGGCFWGVQGVFQHVKGVSNAVSGYAGGTADTATYPIVSGGGSDHAEAVQITYDPKQVTYGEILQIYFSVAHDPTQLNRQGPDSGTQYRSAIFPTTPEQAKIAKAYIGQLDGTGVYGEKIVTKIEDGARFFPAEAYHQDFLFQNPTYPYIVINDQPKIDNLKQVFPQQFRAEPALVASAKS</sequence>
<reference evidence="6" key="2">
    <citation type="submission" date="2020-09" db="EMBL/GenBank/DDBJ databases">
        <authorList>
            <person name="Sun Q."/>
            <person name="Zhou Y."/>
        </authorList>
    </citation>
    <scope>NUCLEOTIDE SEQUENCE</scope>
    <source>
        <strain evidence="6">CGMCC 1.15493</strain>
    </source>
</reference>
<dbReference type="EMBL" id="BMJJ01000001">
    <property type="protein sequence ID" value="GGD04159.1"/>
    <property type="molecule type" value="Genomic_DNA"/>
</dbReference>
<comment type="caution">
    <text evidence="6">The sequence shown here is derived from an EMBL/GenBank/DDBJ whole genome shotgun (WGS) entry which is preliminary data.</text>
</comment>
<dbReference type="PANTHER" id="PTHR43774:SF1">
    <property type="entry name" value="PEPTIDE METHIONINE SULFOXIDE REDUCTASE MSRA 2"/>
    <property type="match status" value="1"/>
</dbReference>
<dbReference type="EC" id="1.8.4.11" evidence="4"/>
<dbReference type="PANTHER" id="PTHR43774">
    <property type="entry name" value="PEPTIDE METHIONINE SULFOXIDE REDUCTASE"/>
    <property type="match status" value="1"/>
</dbReference>
<proteinExistence type="inferred from homology"/>
<dbReference type="GO" id="GO:0008113">
    <property type="term" value="F:peptide-methionine (S)-S-oxide reductase activity"/>
    <property type="evidence" value="ECO:0007669"/>
    <property type="project" value="UniProtKB-UniRule"/>
</dbReference>
<reference evidence="6" key="1">
    <citation type="journal article" date="2014" name="Int. J. Syst. Evol. Microbiol.">
        <title>Complete genome sequence of Corynebacterium casei LMG S-19264T (=DSM 44701T), isolated from a smear-ripened cheese.</title>
        <authorList>
            <consortium name="US DOE Joint Genome Institute (JGI-PGF)"/>
            <person name="Walter F."/>
            <person name="Albersmeier A."/>
            <person name="Kalinowski J."/>
            <person name="Ruckert C."/>
        </authorList>
    </citation>
    <scope>NUCLEOTIDE SEQUENCE</scope>
    <source>
        <strain evidence="6">CGMCC 1.15493</strain>
    </source>
</reference>
<dbReference type="RefSeq" id="WP_188848844.1">
    <property type="nucleotide sequence ID" value="NZ_BMJJ01000001.1"/>
</dbReference>
<dbReference type="InterPro" id="IPR002569">
    <property type="entry name" value="Met_Sox_Rdtase_MsrA_dom"/>
</dbReference>
<comment type="catalytic activity">
    <reaction evidence="3 4">
        <text>[thioredoxin]-disulfide + L-methionine + H2O = L-methionine (S)-S-oxide + [thioredoxin]-dithiol</text>
        <dbReference type="Rhea" id="RHEA:19993"/>
        <dbReference type="Rhea" id="RHEA-COMP:10698"/>
        <dbReference type="Rhea" id="RHEA-COMP:10700"/>
        <dbReference type="ChEBI" id="CHEBI:15377"/>
        <dbReference type="ChEBI" id="CHEBI:29950"/>
        <dbReference type="ChEBI" id="CHEBI:50058"/>
        <dbReference type="ChEBI" id="CHEBI:57844"/>
        <dbReference type="ChEBI" id="CHEBI:58772"/>
        <dbReference type="EC" id="1.8.4.11"/>
    </reaction>
</comment>
<accession>A0A916XSK1</accession>
<evidence type="ECO:0000313" key="7">
    <source>
        <dbReference type="Proteomes" id="UP000613160"/>
    </source>
</evidence>
<gene>
    <name evidence="4 6" type="primary">msrA</name>
    <name evidence="6" type="ORF">GCM10011335_03670</name>
</gene>
<protein>
    <recommendedName>
        <fullName evidence="4">Peptide methionine sulfoxide reductase MsrA</fullName>
        <shortName evidence="4">Protein-methionine-S-oxide reductase</shortName>
        <ecNumber evidence="4">1.8.4.11</ecNumber>
    </recommendedName>
    <alternativeName>
        <fullName evidence="4">Peptide-methionine (S)-S-oxide reductase</fullName>
        <shortName evidence="4">Peptide Met(O) reductase</shortName>
    </alternativeName>
</protein>
<feature type="domain" description="Peptide methionine sulphoxide reductase MsrA" evidence="5">
    <location>
        <begin position="61"/>
        <end position="211"/>
    </location>
</feature>
<dbReference type="InterPro" id="IPR036509">
    <property type="entry name" value="Met_Sox_Rdtase_MsrA_sf"/>
</dbReference>
<evidence type="ECO:0000256" key="2">
    <source>
        <dbReference type="ARBA" id="ARBA00047806"/>
    </source>
</evidence>
<keyword evidence="1 4" id="KW-0560">Oxidoreductase</keyword>
<evidence type="ECO:0000256" key="1">
    <source>
        <dbReference type="ARBA" id="ARBA00023002"/>
    </source>
</evidence>